<dbReference type="GO" id="GO:0016020">
    <property type="term" value="C:membrane"/>
    <property type="evidence" value="ECO:0007669"/>
    <property type="project" value="UniProtKB-SubCell"/>
</dbReference>
<evidence type="ECO:0000256" key="5">
    <source>
        <dbReference type="ARBA" id="ARBA00023136"/>
    </source>
</evidence>
<dbReference type="InterPro" id="IPR036013">
    <property type="entry name" value="Band_7/SPFH_dom_sf"/>
</dbReference>
<dbReference type="PRINTS" id="PR00721">
    <property type="entry name" value="STOMATIN"/>
</dbReference>
<dbReference type="Gene3D" id="3.30.479.30">
    <property type="entry name" value="Band 7 domain"/>
    <property type="match status" value="1"/>
</dbReference>
<dbReference type="InterPro" id="IPR001107">
    <property type="entry name" value="Band_7"/>
</dbReference>
<sequence>MKRVGKIIAVIAVIAVVMTVVSSTFITKEDEYKLIRQFGKVDRVVSEAGIGFKMPFVEEIDTLPKQILLYDLPASDVITKDKKTMIADSYVLWKIVDPLKFAQTLNSSIGNAESRINTVVYNSIKNVISSLSQTEVISGRDGELADTIMNNIGTTMDQYGISLLSVETKRLDLPSDNKTAVYERMISERNKIAAQYTAEGDSEATVQKNSTDKEVSIMLSNAEAEAAAVVAQAEAEYMKILANAYSDADRRSFYEFIRSLDAAKASLKDGDKTLILPKESPIAQIFIGE</sequence>
<dbReference type="SMART" id="SM00244">
    <property type="entry name" value="PHB"/>
    <property type="match status" value="1"/>
</dbReference>
<dbReference type="AlphaFoldDB" id="A0A9D1ECU1"/>
<keyword evidence="3" id="KW-0812">Transmembrane</keyword>
<dbReference type="PANTHER" id="PTHR42911">
    <property type="entry name" value="MODULATOR OF FTSH PROTEASE HFLC"/>
    <property type="match status" value="1"/>
</dbReference>
<accession>A0A9D1ECU1</accession>
<dbReference type="SUPFAM" id="SSF117892">
    <property type="entry name" value="Band 7/SPFH domain"/>
    <property type="match status" value="1"/>
</dbReference>
<evidence type="ECO:0000256" key="2">
    <source>
        <dbReference type="ARBA" id="ARBA00007862"/>
    </source>
</evidence>
<dbReference type="InterPro" id="IPR010200">
    <property type="entry name" value="HflC"/>
</dbReference>
<dbReference type="PANTHER" id="PTHR42911:SF1">
    <property type="entry name" value="MODULATOR OF FTSH PROTEASE HFLC"/>
    <property type="match status" value="1"/>
</dbReference>
<protein>
    <recommendedName>
        <fullName evidence="6">Protein HflC</fullName>
    </recommendedName>
</protein>
<gene>
    <name evidence="8" type="ORF">IAC96_03455</name>
</gene>
<dbReference type="EMBL" id="DVHN01000038">
    <property type="protein sequence ID" value="HIR87987.1"/>
    <property type="molecule type" value="Genomic_DNA"/>
</dbReference>
<reference evidence="8" key="1">
    <citation type="submission" date="2020-10" db="EMBL/GenBank/DDBJ databases">
        <authorList>
            <person name="Gilroy R."/>
        </authorList>
    </citation>
    <scope>NUCLEOTIDE SEQUENCE</scope>
    <source>
        <strain evidence="8">ChiW13-3771</strain>
    </source>
</reference>
<feature type="domain" description="Band 7" evidence="7">
    <location>
        <begin position="22"/>
        <end position="185"/>
    </location>
</feature>
<evidence type="ECO:0000313" key="9">
    <source>
        <dbReference type="Proteomes" id="UP000824201"/>
    </source>
</evidence>
<dbReference type="GO" id="GO:0008233">
    <property type="term" value="F:peptidase activity"/>
    <property type="evidence" value="ECO:0007669"/>
    <property type="project" value="UniProtKB-KW"/>
</dbReference>
<dbReference type="CDD" id="cd03405">
    <property type="entry name" value="SPFH_HflC"/>
    <property type="match status" value="1"/>
</dbReference>
<comment type="similarity">
    <text evidence="2 6">Belongs to the band 7/mec-2 family. HflC subfamily.</text>
</comment>
<evidence type="ECO:0000256" key="1">
    <source>
        <dbReference type="ARBA" id="ARBA00004370"/>
    </source>
</evidence>
<dbReference type="GO" id="GO:0006508">
    <property type="term" value="P:proteolysis"/>
    <property type="evidence" value="ECO:0007669"/>
    <property type="project" value="UniProtKB-KW"/>
</dbReference>
<dbReference type="Proteomes" id="UP000824201">
    <property type="component" value="Unassembled WGS sequence"/>
</dbReference>
<keyword evidence="8" id="KW-0645">Protease</keyword>
<evidence type="ECO:0000256" key="6">
    <source>
        <dbReference type="PIRNR" id="PIRNR005651"/>
    </source>
</evidence>
<evidence type="ECO:0000256" key="3">
    <source>
        <dbReference type="ARBA" id="ARBA00022692"/>
    </source>
</evidence>
<reference evidence="8" key="2">
    <citation type="journal article" date="2021" name="PeerJ">
        <title>Extensive microbial diversity within the chicken gut microbiome revealed by metagenomics and culture.</title>
        <authorList>
            <person name="Gilroy R."/>
            <person name="Ravi A."/>
            <person name="Getino M."/>
            <person name="Pursley I."/>
            <person name="Horton D.L."/>
            <person name="Alikhan N.F."/>
            <person name="Baker D."/>
            <person name="Gharbi K."/>
            <person name="Hall N."/>
            <person name="Watson M."/>
            <person name="Adriaenssens E.M."/>
            <person name="Foster-Nyarko E."/>
            <person name="Jarju S."/>
            <person name="Secka A."/>
            <person name="Antonio M."/>
            <person name="Oren A."/>
            <person name="Chaudhuri R.R."/>
            <person name="La Ragione R."/>
            <person name="Hildebrand F."/>
            <person name="Pallen M.J."/>
        </authorList>
    </citation>
    <scope>NUCLEOTIDE SEQUENCE</scope>
    <source>
        <strain evidence="8">ChiW13-3771</strain>
    </source>
</reference>
<keyword evidence="4" id="KW-1133">Transmembrane helix</keyword>
<comment type="function">
    <text evidence="6">HflC and HflK could regulate a protease.</text>
</comment>
<evidence type="ECO:0000256" key="4">
    <source>
        <dbReference type="ARBA" id="ARBA00022989"/>
    </source>
</evidence>
<evidence type="ECO:0000313" key="8">
    <source>
        <dbReference type="EMBL" id="HIR87987.1"/>
    </source>
</evidence>
<dbReference type="Pfam" id="PF01145">
    <property type="entry name" value="Band_7"/>
    <property type="match status" value="1"/>
</dbReference>
<name>A0A9D1ECU1_9FIRM</name>
<dbReference type="PIRSF" id="PIRSF005651">
    <property type="entry name" value="HflC"/>
    <property type="match status" value="1"/>
</dbReference>
<comment type="subcellular location">
    <subcellularLocation>
        <location evidence="1">Membrane</location>
    </subcellularLocation>
</comment>
<keyword evidence="5" id="KW-0472">Membrane</keyword>
<proteinExistence type="inferred from homology"/>
<dbReference type="InterPro" id="IPR001972">
    <property type="entry name" value="Stomatin_HflK_fam"/>
</dbReference>
<comment type="caution">
    <text evidence="8">The sequence shown here is derived from an EMBL/GenBank/DDBJ whole genome shotgun (WGS) entry which is preliminary data.</text>
</comment>
<evidence type="ECO:0000259" key="7">
    <source>
        <dbReference type="SMART" id="SM00244"/>
    </source>
</evidence>
<organism evidence="8 9">
    <name type="scientific">Candidatus Fimimorpha faecalis</name>
    <dbReference type="NCBI Taxonomy" id="2840824"/>
    <lineage>
        <taxon>Bacteria</taxon>
        <taxon>Bacillati</taxon>
        <taxon>Bacillota</taxon>
        <taxon>Clostridia</taxon>
        <taxon>Eubacteriales</taxon>
        <taxon>Candidatus Fimimorpha</taxon>
    </lineage>
</organism>
<keyword evidence="8" id="KW-0378">Hydrolase</keyword>